<organism evidence="1">
    <name type="scientific">hydrothermal vent metagenome</name>
    <dbReference type="NCBI Taxonomy" id="652676"/>
    <lineage>
        <taxon>unclassified sequences</taxon>
        <taxon>metagenomes</taxon>
        <taxon>ecological metagenomes</taxon>
    </lineage>
</organism>
<dbReference type="Gene3D" id="2.130.10.10">
    <property type="entry name" value="YVTN repeat-like/Quinoprotein amine dehydrogenase"/>
    <property type="match status" value="1"/>
</dbReference>
<gene>
    <name evidence="1" type="ORF">MNBD_ALPHA12-1638</name>
</gene>
<dbReference type="SUPFAM" id="SSF50969">
    <property type="entry name" value="YVTN repeat-like/Quinoprotein amine dehydrogenase"/>
    <property type="match status" value="1"/>
</dbReference>
<dbReference type="PANTHER" id="PTHR47197:SF3">
    <property type="entry name" value="DIHYDRO-HEME D1 DEHYDROGENASE"/>
    <property type="match status" value="1"/>
</dbReference>
<dbReference type="EMBL" id="UOEO01000152">
    <property type="protein sequence ID" value="VAW20938.1"/>
    <property type="molecule type" value="Genomic_DNA"/>
</dbReference>
<protein>
    <submittedName>
        <fullName evidence="1">Uncharacterized protein</fullName>
    </submittedName>
</protein>
<sequence length="353" mass="36906">MHLHRPLISVKKVLLSAVLAATLSLGMAPAALVYAAENTPAVVGAFPAPPRGNGAGKLVKWSLDSNKPLIGQFGAPKTPSGNSFYIAYDNSTNRLYVPTVAGITYILDAKTLAPLSSFATIAGGRVARVSPDGKSLLVLSGMELAIYSLANNKQLFTAPVGGNALAISNDARFVYVGGNMSKNVTEVSLESAKITRTFPIFGSGDLVMANSKLFSANIKTGVMSVLDPATSKIVNITTDEVDPAFSYRKIGAASAGFMQIDASPDQKYVYAVGFSGNILKFATSDASYVGKISIKAAPTGPNKLSGFTLVNNGTQAVVTIENRKETALVRMSDGKILKFLAGTASNRWVSLGS</sequence>
<name>A0A3B0TSK5_9ZZZZ</name>
<dbReference type="InterPro" id="IPR051200">
    <property type="entry name" value="Host-pathogen_enzymatic-act"/>
</dbReference>
<dbReference type="PANTHER" id="PTHR47197">
    <property type="entry name" value="PROTEIN NIRF"/>
    <property type="match status" value="1"/>
</dbReference>
<evidence type="ECO:0000313" key="1">
    <source>
        <dbReference type="EMBL" id="VAW20938.1"/>
    </source>
</evidence>
<dbReference type="InterPro" id="IPR011044">
    <property type="entry name" value="Quino_amine_DH_bsu"/>
</dbReference>
<dbReference type="InterPro" id="IPR015943">
    <property type="entry name" value="WD40/YVTN_repeat-like_dom_sf"/>
</dbReference>
<proteinExistence type="predicted"/>
<dbReference type="AlphaFoldDB" id="A0A3B0TSK5"/>
<reference evidence="1" key="1">
    <citation type="submission" date="2018-06" db="EMBL/GenBank/DDBJ databases">
        <authorList>
            <person name="Zhirakovskaya E."/>
        </authorList>
    </citation>
    <scope>NUCLEOTIDE SEQUENCE</scope>
</reference>
<accession>A0A3B0TSK5</accession>